<dbReference type="InterPro" id="IPR033434">
    <property type="entry name" value="MucB/RseB_N"/>
</dbReference>
<dbReference type="Pfam" id="PF17188">
    <property type="entry name" value="MucB_RseB_C"/>
    <property type="match status" value="1"/>
</dbReference>
<reference evidence="8 9" key="1">
    <citation type="submission" date="2016-10" db="EMBL/GenBank/DDBJ databases">
        <authorList>
            <person name="de Groot N.N."/>
        </authorList>
    </citation>
    <scope>NUCLEOTIDE SEQUENCE [LARGE SCALE GENOMIC DNA]</scope>
    <source>
        <strain evidence="8 9">CGMCC 1.9167</strain>
    </source>
</reference>
<dbReference type="GO" id="GO:0032885">
    <property type="term" value="P:regulation of polysaccharide biosynthetic process"/>
    <property type="evidence" value="ECO:0007669"/>
    <property type="project" value="TreeGrafter"/>
</dbReference>
<dbReference type="PANTHER" id="PTHR38782:SF1">
    <property type="entry name" value="SIGMA-E FACTOR REGULATORY PROTEIN RSEB"/>
    <property type="match status" value="1"/>
</dbReference>
<feature type="signal peptide" evidence="5">
    <location>
        <begin position="1"/>
        <end position="32"/>
    </location>
</feature>
<dbReference type="PIRSF" id="PIRSF005427">
    <property type="entry name" value="RseB"/>
    <property type="match status" value="1"/>
</dbReference>
<evidence type="ECO:0000259" key="7">
    <source>
        <dbReference type="Pfam" id="PF17188"/>
    </source>
</evidence>
<dbReference type="EMBL" id="FOYW01000002">
    <property type="protein sequence ID" value="SFR75021.1"/>
    <property type="molecule type" value="Genomic_DNA"/>
</dbReference>
<comment type="subcellular location">
    <subcellularLocation>
        <location evidence="1">Periplasm</location>
    </subcellularLocation>
</comment>
<evidence type="ECO:0000256" key="5">
    <source>
        <dbReference type="SAM" id="SignalP"/>
    </source>
</evidence>
<dbReference type="STRING" id="650891.SAMN05216203_2754"/>
<dbReference type="PANTHER" id="PTHR38782">
    <property type="match status" value="1"/>
</dbReference>
<dbReference type="InterPro" id="IPR033436">
    <property type="entry name" value="MucB/RseB_C"/>
</dbReference>
<dbReference type="GO" id="GO:0045152">
    <property type="term" value="F:antisigma factor binding"/>
    <property type="evidence" value="ECO:0007669"/>
    <property type="project" value="TreeGrafter"/>
</dbReference>
<evidence type="ECO:0000313" key="9">
    <source>
        <dbReference type="Proteomes" id="UP000198644"/>
    </source>
</evidence>
<proteinExistence type="inferred from homology"/>
<evidence type="ECO:0000256" key="1">
    <source>
        <dbReference type="ARBA" id="ARBA00004418"/>
    </source>
</evidence>
<dbReference type="Gene3D" id="2.50.20.10">
    <property type="entry name" value="Lipoprotein localisation LolA/LolB/LppX"/>
    <property type="match status" value="1"/>
</dbReference>
<dbReference type="Proteomes" id="UP000198644">
    <property type="component" value="Unassembled WGS sequence"/>
</dbReference>
<sequence length="340" mass="37607">MRVRSWAMPADFGYLMVLVLAATLLASWPAHAAREQTAEAWLLKLGPALNMTTYRGIFVYSRGDQVNSMMIAHRYRNGQVEERLVPQDGASGEILRKGNRVICVLPDQGRIQLDRIIPSGPFAEAIASPQVPVGAWYQPEILGEDRVAGYPAMVIGLQPRDENRYSYRLWLEKETGLLLKSHVRLGDEVLERFQFTMLEITDELPDSEFEIRSDAATKTFKSALPGFGDKGRMEGWSLGWRPDGFMPAAAPMARRGQAAAFSDGLATFSVFVEPAEALDMPQGASRIGATTVYMHYTGREDGADGFLVTVVGEIPPPTAMRVAQSVVVNDRRALTQSQRD</sequence>
<dbReference type="InterPro" id="IPR005588">
    <property type="entry name" value="MucB_RseB"/>
</dbReference>
<evidence type="ECO:0000256" key="4">
    <source>
        <dbReference type="ARBA" id="ARBA00022764"/>
    </source>
</evidence>
<keyword evidence="4" id="KW-0574">Periplasm</keyword>
<protein>
    <submittedName>
        <fullName evidence="8">Sigma E regulatory protein, MucB/RseB</fullName>
    </submittedName>
</protein>
<dbReference type="AlphaFoldDB" id="A0A1I6J7X2"/>
<evidence type="ECO:0000259" key="6">
    <source>
        <dbReference type="Pfam" id="PF03888"/>
    </source>
</evidence>
<evidence type="ECO:0000256" key="2">
    <source>
        <dbReference type="ARBA" id="ARBA00008150"/>
    </source>
</evidence>
<evidence type="ECO:0000256" key="3">
    <source>
        <dbReference type="ARBA" id="ARBA00022729"/>
    </source>
</evidence>
<dbReference type="InterPro" id="IPR038484">
    <property type="entry name" value="MucB/RseB_C_sf"/>
</dbReference>
<dbReference type="GO" id="GO:0030288">
    <property type="term" value="C:outer membrane-bounded periplasmic space"/>
    <property type="evidence" value="ECO:0007669"/>
    <property type="project" value="TreeGrafter"/>
</dbReference>
<comment type="similarity">
    <text evidence="2">Belongs to the RseB family.</text>
</comment>
<feature type="domain" description="MucB/RseB N-terminal" evidence="6">
    <location>
        <begin position="38"/>
        <end position="210"/>
    </location>
</feature>
<keyword evidence="3 5" id="KW-0732">Signal</keyword>
<dbReference type="Gene3D" id="3.30.200.100">
    <property type="entry name" value="MucB/RseB, C-terminal domain"/>
    <property type="match status" value="1"/>
</dbReference>
<accession>A0A1I6J7X2</accession>
<gene>
    <name evidence="8" type="ORF">SAMN05216203_2754</name>
</gene>
<dbReference type="Pfam" id="PF03888">
    <property type="entry name" value="MucB_RseB"/>
    <property type="match status" value="1"/>
</dbReference>
<name>A0A1I6J7X2_9GAMM</name>
<organism evidence="8 9">
    <name type="scientific">Marinobacter daqiaonensis</name>
    <dbReference type="NCBI Taxonomy" id="650891"/>
    <lineage>
        <taxon>Bacteria</taxon>
        <taxon>Pseudomonadati</taxon>
        <taxon>Pseudomonadota</taxon>
        <taxon>Gammaproteobacteria</taxon>
        <taxon>Pseudomonadales</taxon>
        <taxon>Marinobacteraceae</taxon>
        <taxon>Marinobacter</taxon>
    </lineage>
</organism>
<keyword evidence="9" id="KW-1185">Reference proteome</keyword>
<dbReference type="CDD" id="cd16327">
    <property type="entry name" value="RseB"/>
    <property type="match status" value="1"/>
</dbReference>
<evidence type="ECO:0000313" key="8">
    <source>
        <dbReference type="EMBL" id="SFR75021.1"/>
    </source>
</evidence>
<feature type="domain" description="MucB/RseB C-terminal" evidence="7">
    <location>
        <begin position="234"/>
        <end position="326"/>
    </location>
</feature>
<feature type="chain" id="PRO_5011671048" evidence="5">
    <location>
        <begin position="33"/>
        <end position="340"/>
    </location>
</feature>